<organism evidence="2">
    <name type="scientific">Caudovirales sp. ctu3532</name>
    <dbReference type="NCBI Taxonomy" id="2827639"/>
    <lineage>
        <taxon>Viruses</taxon>
        <taxon>Duplodnaviria</taxon>
        <taxon>Heunggongvirae</taxon>
        <taxon>Uroviricota</taxon>
        <taxon>Caudoviricetes</taxon>
    </lineage>
</organism>
<protein>
    <submittedName>
        <fullName evidence="2">Uncharacterized protein</fullName>
    </submittedName>
</protein>
<accession>A0A8S5TIW2</accession>
<proteinExistence type="predicted"/>
<evidence type="ECO:0000256" key="1">
    <source>
        <dbReference type="SAM" id="MobiDB-lite"/>
    </source>
</evidence>
<evidence type="ECO:0000313" key="2">
    <source>
        <dbReference type="EMBL" id="DAF62927.1"/>
    </source>
</evidence>
<dbReference type="EMBL" id="BK032830">
    <property type="protein sequence ID" value="DAF62927.1"/>
    <property type="molecule type" value="Genomic_DNA"/>
</dbReference>
<feature type="region of interest" description="Disordered" evidence="1">
    <location>
        <begin position="24"/>
        <end position="46"/>
    </location>
</feature>
<sequence length="46" mass="5242">MQKIFPFRGTDFRALTPGETAAIIRGKRRPSGQRQRTAARCPRKGR</sequence>
<reference evidence="2" key="1">
    <citation type="journal article" date="2021" name="Proc. Natl. Acad. Sci. U.S.A.">
        <title>A Catalog of Tens of Thousands of Viruses from Human Metagenomes Reveals Hidden Associations with Chronic Diseases.</title>
        <authorList>
            <person name="Tisza M.J."/>
            <person name="Buck C.B."/>
        </authorList>
    </citation>
    <scope>NUCLEOTIDE SEQUENCE</scope>
    <source>
        <strain evidence="2">Ctu3532</strain>
    </source>
</reference>
<name>A0A8S5TIW2_9CAUD</name>